<evidence type="ECO:0000313" key="2">
    <source>
        <dbReference type="EMBL" id="JAC85105.1"/>
    </source>
</evidence>
<feature type="region of interest" description="Disordered" evidence="1">
    <location>
        <begin position="365"/>
        <end position="384"/>
    </location>
</feature>
<feature type="compositionally biased region" description="Basic and acidic residues" evidence="1">
    <location>
        <begin position="164"/>
        <end position="180"/>
    </location>
</feature>
<organism evidence="2">
    <name type="scientific">Clytia hemisphaerica</name>
    <dbReference type="NCBI Taxonomy" id="252671"/>
    <lineage>
        <taxon>Eukaryota</taxon>
        <taxon>Metazoa</taxon>
        <taxon>Cnidaria</taxon>
        <taxon>Hydrozoa</taxon>
        <taxon>Hydroidolina</taxon>
        <taxon>Leptothecata</taxon>
        <taxon>Obeliida</taxon>
        <taxon>Clytiidae</taxon>
        <taxon>Clytia</taxon>
    </lineage>
</organism>
<sequence length="414" mass="47531">MVKVTSSTIDIYTVPSTAPLQRRQILVERSHDTPSTTNLRRKEIRRRSIEMFSDSSDSETSFFDDSDDNDDVTVFFGKHGNKFQNVRDGDRENLRPTNTDDENSRYRHEKTKSCEILLSPKMQRRAGLKSSKTTSNFQKSASMDFGFHPPTRNFSVPNLSSVRKTSDENRSSKCGEEDRYLSSPRLKRKQMDITKSAAFKEIYAHNLRLYSAVLAKQVASTGQIGREMNQIRRNKLKERVLNNNNNNNNNIENNNDNNTNKEMYKRSNSFAHSVGEESGRLQRSKRSNSASSEQIRKQLQDAAFVAMPIPLSNSDEDIRPSEEECCLRGRSQSLVPSRDILKRMSAKKTTDENQNEICDVISELPQPTQPQRRNQRSQAAFKRKEQLKEKLDSFDLVLGKTSNFLAKVKTVRKE</sequence>
<feature type="compositionally biased region" description="Low complexity" evidence="1">
    <location>
        <begin position="365"/>
        <end position="378"/>
    </location>
</feature>
<name>A0A069DMP6_9CNID</name>
<evidence type="ECO:0000256" key="1">
    <source>
        <dbReference type="SAM" id="MobiDB-lite"/>
    </source>
</evidence>
<feature type="compositionally biased region" description="Polar residues" evidence="1">
    <location>
        <begin position="130"/>
        <end position="141"/>
    </location>
</feature>
<protein>
    <submittedName>
        <fullName evidence="2">Putative cnidarian restricted protein</fullName>
    </submittedName>
</protein>
<feature type="compositionally biased region" description="Low complexity" evidence="1">
    <location>
        <begin position="242"/>
        <end position="260"/>
    </location>
</feature>
<dbReference type="AlphaFoldDB" id="A0A069DMP6"/>
<accession>A0A069DMP6</accession>
<feature type="region of interest" description="Disordered" evidence="1">
    <location>
        <begin position="240"/>
        <end position="295"/>
    </location>
</feature>
<proteinExistence type="evidence at transcript level"/>
<feature type="region of interest" description="Disordered" evidence="1">
    <location>
        <begin position="123"/>
        <end position="183"/>
    </location>
</feature>
<dbReference type="EMBL" id="GBGP01000078">
    <property type="protein sequence ID" value="JAC85105.1"/>
    <property type="molecule type" value="mRNA"/>
</dbReference>
<feature type="region of interest" description="Disordered" evidence="1">
    <location>
        <begin position="81"/>
        <end position="108"/>
    </location>
</feature>
<reference evidence="2" key="1">
    <citation type="journal article" date="2014" name="PLoS Genet.">
        <title>Differential Responses to Wnt and PCP Disruption Predict Expression and Developmental Function of Conserved and Novel Genes in a Cnidarian.</title>
        <authorList>
            <person name="Lapebie P."/>
            <person name="Ruggiero A."/>
            <person name="Barreau C."/>
            <person name="Chevalier S."/>
            <person name="Chang P."/>
            <person name="Dru P."/>
            <person name="Houliston E."/>
            <person name="Momose T."/>
        </authorList>
    </citation>
    <scope>NUCLEOTIDE SEQUENCE</scope>
</reference>
<feature type="compositionally biased region" description="Basic and acidic residues" evidence="1">
    <location>
        <begin position="85"/>
        <end position="94"/>
    </location>
</feature>
<feature type="compositionally biased region" description="Polar residues" evidence="1">
    <location>
        <begin position="152"/>
        <end position="163"/>
    </location>
</feature>